<organism evidence="4 5">
    <name type="scientific">Niastella vici</name>
    <dbReference type="NCBI Taxonomy" id="1703345"/>
    <lineage>
        <taxon>Bacteria</taxon>
        <taxon>Pseudomonadati</taxon>
        <taxon>Bacteroidota</taxon>
        <taxon>Chitinophagia</taxon>
        <taxon>Chitinophagales</taxon>
        <taxon>Chitinophagaceae</taxon>
        <taxon>Niastella</taxon>
    </lineage>
</organism>
<dbReference type="PIRSF" id="PIRSF018266">
    <property type="entry name" value="FecR"/>
    <property type="match status" value="1"/>
</dbReference>
<dbReference type="EMBL" id="LVYD01000124">
    <property type="protein sequence ID" value="OQP56802.1"/>
    <property type="molecule type" value="Genomic_DNA"/>
</dbReference>
<feature type="domain" description="Protein FecR C-terminal" evidence="3">
    <location>
        <begin position="288"/>
        <end position="355"/>
    </location>
</feature>
<evidence type="ECO:0000256" key="1">
    <source>
        <dbReference type="SAM" id="Phobius"/>
    </source>
</evidence>
<dbReference type="AlphaFoldDB" id="A0A1V9FEL7"/>
<dbReference type="Pfam" id="PF04773">
    <property type="entry name" value="FecR"/>
    <property type="match status" value="1"/>
</dbReference>
<dbReference type="Gene3D" id="2.60.120.1440">
    <property type="match status" value="1"/>
</dbReference>
<dbReference type="GO" id="GO:0016989">
    <property type="term" value="F:sigma factor antagonist activity"/>
    <property type="evidence" value="ECO:0007669"/>
    <property type="project" value="TreeGrafter"/>
</dbReference>
<dbReference type="PANTHER" id="PTHR30273">
    <property type="entry name" value="PERIPLASMIC SIGNAL SENSOR AND SIGMA FACTOR ACTIVATOR FECR-RELATED"/>
    <property type="match status" value="1"/>
</dbReference>
<accession>A0A1V9FEL7</accession>
<proteinExistence type="predicted"/>
<reference evidence="4 5" key="1">
    <citation type="submission" date="2016-03" db="EMBL/GenBank/DDBJ databases">
        <title>Niastella vici sp. nov., isolated from farmland soil.</title>
        <authorList>
            <person name="Chen L."/>
            <person name="Wang D."/>
            <person name="Yang S."/>
            <person name="Wang G."/>
        </authorList>
    </citation>
    <scope>NUCLEOTIDE SEQUENCE [LARGE SCALE GENOMIC DNA]</scope>
    <source>
        <strain evidence="4 5">DJ57</strain>
    </source>
</reference>
<keyword evidence="1" id="KW-0472">Membrane</keyword>
<sequence length="356" mass="40217">MHPSVENRFYDLLGRKLTGEIQAPELEELESILQQNPELQFFYNELLAHSTEVSDLPDIETAWLKHRSKMFHPSLSAVETAEVITLPGRYFWVKRTLAWALVAASAILIVGVTWQFFKRNKPAGNRQTIVTTDSHKGSRSTMTLPDGSIVRLNAKSKVSYGEGFGKTTREVFLTGEAYFEVTHNAAIPFIVHTDEADIKVLGTKFNVRNYSNEHRMEAALLTGSIELTLHASTQRKILLKPSDKIIVKQAAAGDEVVIPAAGDKKVELTSIKVQDSVIVETSWLNDKMAFVDKPFSEIALDLERQFDVNIEFKNNAVSSYKYTGVYDEENAEDILKILQMIKPFQYTLNNKQITIY</sequence>
<dbReference type="InterPro" id="IPR006860">
    <property type="entry name" value="FecR"/>
</dbReference>
<keyword evidence="1" id="KW-1133">Transmembrane helix</keyword>
<name>A0A1V9FEL7_9BACT</name>
<comment type="caution">
    <text evidence="4">The sequence shown here is derived from an EMBL/GenBank/DDBJ whole genome shotgun (WGS) entry which is preliminary data.</text>
</comment>
<dbReference type="Proteomes" id="UP000192796">
    <property type="component" value="Unassembled WGS sequence"/>
</dbReference>
<protein>
    <recommendedName>
        <fullName evidence="6">FecR protein domain-containing protein</fullName>
    </recommendedName>
</protein>
<dbReference type="InterPro" id="IPR032508">
    <property type="entry name" value="FecR_C"/>
</dbReference>
<evidence type="ECO:0000313" key="4">
    <source>
        <dbReference type="EMBL" id="OQP56802.1"/>
    </source>
</evidence>
<keyword evidence="1" id="KW-0812">Transmembrane</keyword>
<dbReference type="Gene3D" id="3.55.50.30">
    <property type="match status" value="1"/>
</dbReference>
<dbReference type="InterPro" id="IPR012373">
    <property type="entry name" value="Ferrdict_sens_TM"/>
</dbReference>
<evidence type="ECO:0000259" key="2">
    <source>
        <dbReference type="Pfam" id="PF04773"/>
    </source>
</evidence>
<gene>
    <name evidence="4" type="ORF">A3860_09455</name>
</gene>
<dbReference type="Pfam" id="PF16344">
    <property type="entry name" value="FecR_C"/>
    <property type="match status" value="1"/>
</dbReference>
<keyword evidence="5" id="KW-1185">Reference proteome</keyword>
<feature type="transmembrane region" description="Helical" evidence="1">
    <location>
        <begin position="97"/>
        <end position="117"/>
    </location>
</feature>
<evidence type="ECO:0000313" key="5">
    <source>
        <dbReference type="Proteomes" id="UP000192796"/>
    </source>
</evidence>
<evidence type="ECO:0008006" key="6">
    <source>
        <dbReference type="Google" id="ProtNLM"/>
    </source>
</evidence>
<dbReference type="RefSeq" id="WP_081155765.1">
    <property type="nucleotide sequence ID" value="NZ_LVYD01000124.1"/>
</dbReference>
<feature type="domain" description="FecR protein" evidence="2">
    <location>
        <begin position="135"/>
        <end position="226"/>
    </location>
</feature>
<dbReference type="OrthoDB" id="1523735at2"/>
<dbReference type="STRING" id="1703345.A3860_09455"/>
<dbReference type="PANTHER" id="PTHR30273:SF2">
    <property type="entry name" value="PROTEIN FECR"/>
    <property type="match status" value="1"/>
</dbReference>
<evidence type="ECO:0000259" key="3">
    <source>
        <dbReference type="Pfam" id="PF16344"/>
    </source>
</evidence>